<feature type="transmembrane region" description="Helical" evidence="2">
    <location>
        <begin position="49"/>
        <end position="73"/>
    </location>
</feature>
<evidence type="ECO:0000313" key="3">
    <source>
        <dbReference type="EMBL" id="XDQ55132.1"/>
    </source>
</evidence>
<protein>
    <submittedName>
        <fullName evidence="3">DUF2637 domain-containing protein</fullName>
    </submittedName>
</protein>
<keyword evidence="2" id="KW-1133">Transmembrane helix</keyword>
<organism evidence="3">
    <name type="scientific">Streptomyces sp. R41</name>
    <dbReference type="NCBI Taxonomy" id="3238632"/>
    <lineage>
        <taxon>Bacteria</taxon>
        <taxon>Bacillati</taxon>
        <taxon>Actinomycetota</taxon>
        <taxon>Actinomycetes</taxon>
        <taxon>Kitasatosporales</taxon>
        <taxon>Streptomycetaceae</taxon>
        <taxon>Streptomyces</taxon>
    </lineage>
</organism>
<sequence>MAAPIQLTRLHRILIGVVVTGAVIIAGIGFAGSYAAVRELALQKGFGNFAYVFPVGIDAGICVLLALDLLLTWIRIPFPLLRQTAWLLTAATIAFNGAAAWPDPLGTGMHAVIPILFVVTVEAARHAIGRIADITADKHMEGVRLTRWLLSPLPTFLLWRRMKLWELRSYEQVIKLEQERLVYQARLRSRFGRAWRRKAPVESLMPLRLARYGVPLAETAPSGLAAAGIEPALLPPVQQQPELEAVADMAAGSRAAGAAPIPNGAAPQSAQRPAPDGDQTPEYRQYVQAQQQYDQQQYARELQQEQPESSPWFQAQTPQEIVYEGGYDPTYAPEEQYQQWYEEQQSQAYEPGPEETGSFPIPAGPGRTRQLGEGAAPEPEQLPIPAPREEQSPLADEKTREESFYQVFRQSINGQGLPTKGEFGNNVEATYNITLTDSELRRYMTRFQNRFNAELEEDHIA</sequence>
<proteinExistence type="predicted"/>
<reference evidence="3" key="1">
    <citation type="submission" date="2024-07" db="EMBL/GenBank/DDBJ databases">
        <authorList>
            <person name="Yu S.T."/>
        </authorList>
    </citation>
    <scope>NUCLEOTIDE SEQUENCE</scope>
    <source>
        <strain evidence="3">R41</strain>
    </source>
</reference>
<feature type="compositionally biased region" description="Low complexity" evidence="1">
    <location>
        <begin position="283"/>
        <end position="306"/>
    </location>
</feature>
<feature type="region of interest" description="Disordered" evidence="1">
    <location>
        <begin position="250"/>
        <end position="315"/>
    </location>
</feature>
<dbReference type="InterPro" id="IPR021235">
    <property type="entry name" value="DUF2637"/>
</dbReference>
<feature type="compositionally biased region" description="Basic and acidic residues" evidence="1">
    <location>
        <begin position="387"/>
        <end position="396"/>
    </location>
</feature>
<keyword evidence="2" id="KW-0812">Transmembrane</keyword>
<dbReference type="Pfam" id="PF10935">
    <property type="entry name" value="DUF2637"/>
    <property type="match status" value="1"/>
</dbReference>
<keyword evidence="2" id="KW-0472">Membrane</keyword>
<feature type="region of interest" description="Disordered" evidence="1">
    <location>
        <begin position="342"/>
        <end position="396"/>
    </location>
</feature>
<feature type="compositionally biased region" description="Low complexity" evidence="1">
    <location>
        <begin position="250"/>
        <end position="267"/>
    </location>
</feature>
<evidence type="ECO:0000256" key="2">
    <source>
        <dbReference type="SAM" id="Phobius"/>
    </source>
</evidence>
<dbReference type="RefSeq" id="WP_369248318.1">
    <property type="nucleotide sequence ID" value="NZ_CP163443.1"/>
</dbReference>
<gene>
    <name evidence="3" type="ORF">AB5J53_27475</name>
</gene>
<accession>A0AB39RM36</accession>
<feature type="transmembrane region" description="Helical" evidence="2">
    <location>
        <begin position="12"/>
        <end position="37"/>
    </location>
</feature>
<dbReference type="PANTHER" id="PTHR23242">
    <property type="entry name" value="TRANSCRIPTION FACTOR HOXA13"/>
    <property type="match status" value="1"/>
</dbReference>
<evidence type="ECO:0000256" key="1">
    <source>
        <dbReference type="SAM" id="MobiDB-lite"/>
    </source>
</evidence>
<name>A0AB39RM36_9ACTN</name>
<dbReference type="PANTHER" id="PTHR23242:SF9">
    <property type="entry name" value="TRANSCRIPTION FACTOR HOXA13"/>
    <property type="match status" value="1"/>
</dbReference>
<feature type="transmembrane region" description="Helical" evidence="2">
    <location>
        <begin position="85"/>
        <end position="102"/>
    </location>
</feature>
<dbReference type="AlphaFoldDB" id="A0AB39RM36"/>
<dbReference type="EMBL" id="CP163443">
    <property type="protein sequence ID" value="XDQ55132.1"/>
    <property type="molecule type" value="Genomic_DNA"/>
</dbReference>